<evidence type="ECO:0000313" key="2">
    <source>
        <dbReference type="Proteomes" id="UP000326678"/>
    </source>
</evidence>
<gene>
    <name evidence="1" type="ORF">GXM_06738</name>
</gene>
<reference evidence="1 2" key="1">
    <citation type="submission" date="2019-10" db="EMBL/GenBank/DDBJ databases">
        <title>Genomic and transcriptomic insights into the perfect genentic adaptation of a filamentous nitrogen-fixing cyanobacterium to rice fields.</title>
        <authorList>
            <person name="Chen Z."/>
        </authorList>
    </citation>
    <scope>NUCLEOTIDE SEQUENCE [LARGE SCALE GENOMIC DNA]</scope>
    <source>
        <strain evidence="1">CCNUC1</strain>
    </source>
</reference>
<dbReference type="Proteomes" id="UP000326678">
    <property type="component" value="Chromosome Gxm1"/>
</dbReference>
<organism evidence="1 2">
    <name type="scientific">Nostoc sphaeroides CCNUC1</name>
    <dbReference type="NCBI Taxonomy" id="2653204"/>
    <lineage>
        <taxon>Bacteria</taxon>
        <taxon>Bacillati</taxon>
        <taxon>Cyanobacteriota</taxon>
        <taxon>Cyanophyceae</taxon>
        <taxon>Nostocales</taxon>
        <taxon>Nostocaceae</taxon>
        <taxon>Nostoc</taxon>
    </lineage>
</organism>
<dbReference type="KEGG" id="nsh:GXM_06738"/>
<name>A0A5P8W9B0_9NOSO</name>
<keyword evidence="2" id="KW-1185">Reference proteome</keyword>
<accession>A0A5P8W9B0</accession>
<dbReference type="EMBL" id="CP045226">
    <property type="protein sequence ID" value="QFS49244.1"/>
    <property type="molecule type" value="Genomic_DNA"/>
</dbReference>
<protein>
    <submittedName>
        <fullName evidence="1">Uncharacterized protein</fullName>
    </submittedName>
</protein>
<proteinExistence type="predicted"/>
<sequence length="37" mass="4403">MTGSIERTSLAARQSMLLYRHWYKQFFFFTSGLSINN</sequence>
<dbReference type="AlphaFoldDB" id="A0A5P8W9B0"/>
<evidence type="ECO:0000313" key="1">
    <source>
        <dbReference type="EMBL" id="QFS49244.1"/>
    </source>
</evidence>